<protein>
    <recommendedName>
        <fullName evidence="3">Co-chaperone DjlA N-terminal domain-containing protein</fullName>
    </recommendedName>
</protein>
<dbReference type="Proteomes" id="UP000501568">
    <property type="component" value="Chromosome"/>
</dbReference>
<sequence length="168" mass="18805">MSIEFEDALRESMLASRTAAIAEAQIVNAKGREERDVDGRYEDRMWIDPEEWSEMRPAILLIAGVAGADGVISSAESALFGQWVERWLNNSHWGAHYRDSKLRAINMIAPEFAQRGDTASSRMAAFHCCRNMRGADLCVLADLLQDMRPDSGAEGADMIDWAINILRM</sequence>
<organism evidence="1 2">
    <name type="scientific">Stakelama tenebrarum</name>
    <dbReference type="NCBI Taxonomy" id="2711215"/>
    <lineage>
        <taxon>Bacteria</taxon>
        <taxon>Pseudomonadati</taxon>
        <taxon>Pseudomonadota</taxon>
        <taxon>Alphaproteobacteria</taxon>
        <taxon>Sphingomonadales</taxon>
        <taxon>Sphingomonadaceae</taxon>
        <taxon>Stakelama</taxon>
    </lineage>
</organism>
<dbReference type="EMBL" id="CP049109">
    <property type="protein sequence ID" value="QIG79963.1"/>
    <property type="molecule type" value="Genomic_DNA"/>
</dbReference>
<gene>
    <name evidence="1" type="ORF">G5C33_09370</name>
</gene>
<name>A0A6G6Y5U7_9SPHN</name>
<dbReference type="AlphaFoldDB" id="A0A6G6Y5U7"/>
<accession>A0A6G6Y5U7</accession>
<keyword evidence="2" id="KW-1185">Reference proteome</keyword>
<dbReference type="KEGG" id="spzr:G5C33_09370"/>
<evidence type="ECO:0008006" key="3">
    <source>
        <dbReference type="Google" id="ProtNLM"/>
    </source>
</evidence>
<proteinExistence type="predicted"/>
<evidence type="ECO:0000313" key="2">
    <source>
        <dbReference type="Proteomes" id="UP000501568"/>
    </source>
</evidence>
<evidence type="ECO:0000313" key="1">
    <source>
        <dbReference type="EMBL" id="QIG79963.1"/>
    </source>
</evidence>
<reference evidence="1 2" key="1">
    <citation type="submission" date="2020-02" db="EMBL/GenBank/DDBJ databases">
        <authorList>
            <person name="Zheng R.K."/>
            <person name="Sun C.M."/>
        </authorList>
    </citation>
    <scope>NUCLEOTIDE SEQUENCE [LARGE SCALE GENOMIC DNA]</scope>
    <source>
        <strain evidence="2">zrk23</strain>
    </source>
</reference>
<dbReference type="RefSeq" id="WP_165326966.1">
    <property type="nucleotide sequence ID" value="NZ_CP049109.1"/>
</dbReference>